<dbReference type="InterPro" id="IPR028344">
    <property type="entry name" value="ParE1/4"/>
</dbReference>
<reference evidence="3 4" key="1">
    <citation type="submission" date="2016-11" db="EMBL/GenBank/DDBJ databases">
        <authorList>
            <person name="Jaros S."/>
            <person name="Januszkiewicz K."/>
            <person name="Wedrychowicz H."/>
        </authorList>
    </citation>
    <scope>NUCLEOTIDE SEQUENCE [LARGE SCALE GENOMIC DNA]</scope>
    <source>
        <strain evidence="3 4">DSM 29589</strain>
    </source>
</reference>
<proteinExistence type="inferred from homology"/>
<gene>
    <name evidence="3" type="ORF">SAMN05444398_103305</name>
</gene>
<accession>A0A1M7BLW8</accession>
<dbReference type="OrthoDB" id="7173315at2"/>
<organism evidence="3 4">
    <name type="scientific">Roseovarius pacificus</name>
    <dbReference type="NCBI Taxonomy" id="337701"/>
    <lineage>
        <taxon>Bacteria</taxon>
        <taxon>Pseudomonadati</taxon>
        <taxon>Pseudomonadota</taxon>
        <taxon>Alphaproteobacteria</taxon>
        <taxon>Rhodobacterales</taxon>
        <taxon>Roseobacteraceae</taxon>
        <taxon>Roseovarius</taxon>
    </lineage>
</organism>
<evidence type="ECO:0000313" key="4">
    <source>
        <dbReference type="Proteomes" id="UP000183974"/>
    </source>
</evidence>
<name>A0A1M7BLW8_9RHOB</name>
<sequence>MKRLHLSREAQDDLRDIWLYSAENWGPQQANGYVDAIRTAIMGLPDGKTPSRSAKDVLPGCRSLTCGKHIVFFRENDDAIEVIRVLHQRMDAGRWV</sequence>
<protein>
    <recommendedName>
        <fullName evidence="2">Toxin</fullName>
    </recommendedName>
</protein>
<evidence type="ECO:0000256" key="1">
    <source>
        <dbReference type="ARBA" id="ARBA00022649"/>
    </source>
</evidence>
<evidence type="ECO:0000256" key="2">
    <source>
        <dbReference type="PIRNR" id="PIRNR029218"/>
    </source>
</evidence>
<dbReference type="STRING" id="337701.SAMN05444398_103305"/>
<dbReference type="Gene3D" id="3.30.2310.20">
    <property type="entry name" value="RelE-like"/>
    <property type="match status" value="1"/>
</dbReference>
<dbReference type="EMBL" id="FRBR01000003">
    <property type="protein sequence ID" value="SHL55961.1"/>
    <property type="molecule type" value="Genomic_DNA"/>
</dbReference>
<dbReference type="InterPro" id="IPR007712">
    <property type="entry name" value="RelE/ParE_toxin"/>
</dbReference>
<dbReference type="RefSeq" id="WP_073034334.1">
    <property type="nucleotide sequence ID" value="NZ_BMLR01000003.1"/>
</dbReference>
<evidence type="ECO:0000313" key="3">
    <source>
        <dbReference type="EMBL" id="SHL55961.1"/>
    </source>
</evidence>
<dbReference type="AlphaFoldDB" id="A0A1M7BLW8"/>
<dbReference type="Proteomes" id="UP000183974">
    <property type="component" value="Unassembled WGS sequence"/>
</dbReference>
<keyword evidence="4" id="KW-1185">Reference proteome</keyword>
<dbReference type="Pfam" id="PF05016">
    <property type="entry name" value="ParE_toxin"/>
    <property type="match status" value="1"/>
</dbReference>
<keyword evidence="1" id="KW-1277">Toxin-antitoxin system</keyword>
<comment type="similarity">
    <text evidence="2">Belongs to the RelE toxin family.</text>
</comment>
<dbReference type="InterPro" id="IPR035093">
    <property type="entry name" value="RelE/ParE_toxin_dom_sf"/>
</dbReference>
<dbReference type="PIRSF" id="PIRSF029218">
    <property type="entry name" value="ParE"/>
    <property type="match status" value="1"/>
</dbReference>